<feature type="compositionally biased region" description="Polar residues" evidence="1">
    <location>
        <begin position="175"/>
        <end position="185"/>
    </location>
</feature>
<dbReference type="GeneID" id="90037159"/>
<feature type="region of interest" description="Disordered" evidence="1">
    <location>
        <begin position="1"/>
        <end position="44"/>
    </location>
</feature>
<evidence type="ECO:0000256" key="1">
    <source>
        <dbReference type="SAM" id="MobiDB-lite"/>
    </source>
</evidence>
<gene>
    <name evidence="2" type="ORF">BZA70DRAFT_272428</name>
</gene>
<dbReference type="InterPro" id="IPR013226">
    <property type="entry name" value="Pal1"/>
</dbReference>
<feature type="compositionally biased region" description="Low complexity" evidence="1">
    <location>
        <begin position="207"/>
        <end position="228"/>
    </location>
</feature>
<feature type="compositionally biased region" description="Pro residues" evidence="1">
    <location>
        <begin position="116"/>
        <end position="127"/>
    </location>
</feature>
<dbReference type="Proteomes" id="UP001498771">
    <property type="component" value="Unassembled WGS sequence"/>
</dbReference>
<comment type="caution">
    <text evidence="2">The sequence shown here is derived from an EMBL/GenBank/DDBJ whole genome shotgun (WGS) entry which is preliminary data.</text>
</comment>
<evidence type="ECO:0000313" key="2">
    <source>
        <dbReference type="EMBL" id="KAK7207883.1"/>
    </source>
</evidence>
<reference evidence="2 3" key="1">
    <citation type="submission" date="2024-03" db="EMBL/GenBank/DDBJ databases">
        <title>Genome-scale model development and genomic sequencing of the oleaginous clade Lipomyces.</title>
        <authorList>
            <consortium name="Lawrence Berkeley National Laboratory"/>
            <person name="Czajka J.J."/>
            <person name="Han Y."/>
            <person name="Kim J."/>
            <person name="Mondo S.J."/>
            <person name="Hofstad B.A."/>
            <person name="Robles A."/>
            <person name="Haridas S."/>
            <person name="Riley R."/>
            <person name="LaButti K."/>
            <person name="Pangilinan J."/>
            <person name="Andreopoulos W."/>
            <person name="Lipzen A."/>
            <person name="Yan J."/>
            <person name="Wang M."/>
            <person name="Ng V."/>
            <person name="Grigoriev I.V."/>
            <person name="Spatafora J.W."/>
            <person name="Magnuson J.K."/>
            <person name="Baker S.E."/>
            <person name="Pomraning K.R."/>
        </authorList>
    </citation>
    <scope>NUCLEOTIDE SEQUENCE [LARGE SCALE GENOMIC DNA]</scope>
    <source>
        <strain evidence="2 3">Phaff 52-87</strain>
    </source>
</reference>
<feature type="compositionally biased region" description="Low complexity" evidence="1">
    <location>
        <begin position="154"/>
        <end position="166"/>
    </location>
</feature>
<protein>
    <submittedName>
        <fullName evidence="2">Pal1 cell morphology protein-domain-containing protein</fullName>
    </submittedName>
</protein>
<organism evidence="2 3">
    <name type="scientific">Myxozyma melibiosi</name>
    <dbReference type="NCBI Taxonomy" id="54550"/>
    <lineage>
        <taxon>Eukaryota</taxon>
        <taxon>Fungi</taxon>
        <taxon>Dikarya</taxon>
        <taxon>Ascomycota</taxon>
        <taxon>Saccharomycotina</taxon>
        <taxon>Lipomycetes</taxon>
        <taxon>Lipomycetales</taxon>
        <taxon>Lipomycetaceae</taxon>
        <taxon>Myxozyma</taxon>
    </lineage>
</organism>
<accession>A0ABR1FFE0</accession>
<feature type="compositionally biased region" description="Basic residues" evidence="1">
    <location>
        <begin position="491"/>
        <end position="505"/>
    </location>
</feature>
<dbReference type="Pfam" id="PF08316">
    <property type="entry name" value="Pal1"/>
    <property type="match status" value="2"/>
</dbReference>
<name>A0ABR1FFE0_9ASCO</name>
<dbReference type="EMBL" id="JBBJBU010000001">
    <property type="protein sequence ID" value="KAK7207883.1"/>
    <property type="molecule type" value="Genomic_DNA"/>
</dbReference>
<proteinExistence type="predicted"/>
<feature type="region of interest" description="Disordered" evidence="1">
    <location>
        <begin position="354"/>
        <end position="505"/>
    </location>
</feature>
<dbReference type="PANTHER" id="PTHR28307:SF2">
    <property type="entry name" value="PROTEIN PAL1"/>
    <property type="match status" value="1"/>
</dbReference>
<dbReference type="PANTHER" id="PTHR28307">
    <property type="entry name" value="PROTEIN PAL1"/>
    <property type="match status" value="1"/>
</dbReference>
<sequence>MPFASNNPFRPRATEMMPSRSAPSPFASKNPFLDGSSSSINSSPISSDFFGAAPAPLVSPVNTGSGGLSTRRASEDLPSLLVEFGDNSNNINNNRAVFASSTGSSSGIGHMVKSRPAPPPPPPPPPRSTARRVSESDSDPFADRSSSRSHRHASFAAGSSRSSQAQHQHHHRSQTANAPSSTVLPSSSNGTSGRHGRSHHHHTKSASPSSRQQNGTSSSSNNNSSSSGHKSKRSSSQKGPLDTIDRLDVTGIFGTGFHHDGPFDACNPHRNRIDKKAPMLAFPADSENNSLGAPAHLLAHRKGVSAAAATAVDGIVGDPVGSFDVTAKTNPVHGEVSLGLGSTTFFEGTPASRAAINSSSSNSKSHHDNTIDFSKAGGNGDQPPSSGLTRKRSIVQRLRSNSAGRDHYARPPPINTAYANTSAGSRHHSADDSRLPSAIMEEDGHDGLMPPPAPRMVRQVSSPASSTSATSAAAAASRSPTGDAPPLTLLKRVRSLKVGSSRRKE</sequence>
<feature type="compositionally biased region" description="Basic residues" evidence="1">
    <location>
        <begin position="194"/>
        <end position="204"/>
    </location>
</feature>
<feature type="compositionally biased region" description="Low complexity" evidence="1">
    <location>
        <begin position="461"/>
        <end position="481"/>
    </location>
</feature>
<evidence type="ECO:0000313" key="3">
    <source>
        <dbReference type="Proteomes" id="UP001498771"/>
    </source>
</evidence>
<feature type="region of interest" description="Disordered" evidence="1">
    <location>
        <begin position="86"/>
        <end position="243"/>
    </location>
</feature>
<feature type="compositionally biased region" description="Low complexity" evidence="1">
    <location>
        <begin position="354"/>
        <end position="363"/>
    </location>
</feature>
<dbReference type="RefSeq" id="XP_064770916.1">
    <property type="nucleotide sequence ID" value="XM_064911647.1"/>
</dbReference>
<keyword evidence="3" id="KW-1185">Reference proteome</keyword>
<feature type="compositionally biased region" description="Polar residues" evidence="1">
    <location>
        <begin position="86"/>
        <end position="107"/>
    </location>
</feature>